<keyword evidence="7" id="KW-0472">Membrane</keyword>
<sequence>MALFSLELKNFPLSSFFLFPLSCSHNTFVYYTKTKYEGAIAEHKVKIAAEVLSAILVVCGMFLLARYIDKVRARKGFEETSAIVKNPNNKSQLENLEGLVFDLVTIFEATSNFSTSNKLGEGGFGYVYKGTLEDGQEIAVKRLSRSSVQGLNEFKNEVGLIEKLQHRNLVKLLGYCIQGEEKMLDSFIFDQKKSKLLDWSKCFHIICGIARGLLYLHQDSRLRIIHRDHKASNVLLDTEMNPKISDFGMARTFSGDQTEGNTKRVVGTSGYMAPEYAIDGLFSVKSDVFSFGILLLEIISGKKNRGFYHVDHTLNLIGYAWRFWKEGRTLELINPCFQDSSNLSEALCCIHIGLLCVQEHPTGRPSMSYVVVMLGSENVLP</sequence>
<evidence type="ECO:0000256" key="4">
    <source>
        <dbReference type="ARBA" id="ARBA00022777"/>
    </source>
</evidence>
<evidence type="ECO:0000259" key="8">
    <source>
        <dbReference type="PROSITE" id="PS50011"/>
    </source>
</evidence>
<evidence type="ECO:0000256" key="5">
    <source>
        <dbReference type="ARBA" id="ARBA00022840"/>
    </source>
</evidence>
<dbReference type="InterPro" id="IPR000719">
    <property type="entry name" value="Prot_kinase_dom"/>
</dbReference>
<feature type="transmembrane region" description="Helical" evidence="7">
    <location>
        <begin position="47"/>
        <end position="65"/>
    </location>
</feature>
<keyword evidence="4" id="KW-0418">Kinase</keyword>
<dbReference type="Proteomes" id="UP001652623">
    <property type="component" value="Chromosome 1"/>
</dbReference>
<evidence type="ECO:0000313" key="10">
    <source>
        <dbReference type="RefSeq" id="XP_060669929.1"/>
    </source>
</evidence>
<dbReference type="InterPro" id="IPR011009">
    <property type="entry name" value="Kinase-like_dom_sf"/>
</dbReference>
<dbReference type="PANTHER" id="PTHR27002">
    <property type="entry name" value="RECEPTOR-LIKE SERINE/THREONINE-PROTEIN KINASE SD1-8"/>
    <property type="match status" value="1"/>
</dbReference>
<reference evidence="10" key="1">
    <citation type="submission" date="2025-08" db="UniProtKB">
        <authorList>
            <consortium name="RefSeq"/>
        </authorList>
    </citation>
    <scope>IDENTIFICATION</scope>
    <source>
        <tissue evidence="10">Seedling</tissue>
    </source>
</reference>
<evidence type="ECO:0000256" key="2">
    <source>
        <dbReference type="ARBA" id="ARBA00022679"/>
    </source>
</evidence>
<dbReference type="Pfam" id="PF07714">
    <property type="entry name" value="PK_Tyr_Ser-Thr"/>
    <property type="match status" value="1"/>
</dbReference>
<keyword evidence="1" id="KW-0723">Serine/threonine-protein kinase</keyword>
<evidence type="ECO:0000313" key="9">
    <source>
        <dbReference type="Proteomes" id="UP001652623"/>
    </source>
</evidence>
<dbReference type="RefSeq" id="XP_060669929.1">
    <property type="nucleotide sequence ID" value="XM_060813946.1"/>
</dbReference>
<gene>
    <name evidence="10" type="primary">LOC107435916</name>
</gene>
<feature type="binding site" evidence="6">
    <location>
        <position position="141"/>
    </location>
    <ligand>
        <name>ATP</name>
        <dbReference type="ChEBI" id="CHEBI:30616"/>
    </ligand>
</feature>
<evidence type="ECO:0000256" key="7">
    <source>
        <dbReference type="SAM" id="Phobius"/>
    </source>
</evidence>
<dbReference type="PROSITE" id="PS00107">
    <property type="entry name" value="PROTEIN_KINASE_ATP"/>
    <property type="match status" value="1"/>
</dbReference>
<evidence type="ECO:0000256" key="6">
    <source>
        <dbReference type="PROSITE-ProRule" id="PRU10141"/>
    </source>
</evidence>
<evidence type="ECO:0000256" key="1">
    <source>
        <dbReference type="ARBA" id="ARBA00022527"/>
    </source>
</evidence>
<dbReference type="Gene3D" id="3.30.200.20">
    <property type="entry name" value="Phosphorylase Kinase, domain 1"/>
    <property type="match status" value="1"/>
</dbReference>
<name>A0ABM3ZZM5_ZIZJJ</name>
<accession>A0ABM3ZZM5</accession>
<keyword evidence="7" id="KW-1133">Transmembrane helix</keyword>
<dbReference type="GeneID" id="107435916"/>
<dbReference type="Gene3D" id="1.10.510.10">
    <property type="entry name" value="Transferase(Phosphotransferase) domain 1"/>
    <property type="match status" value="1"/>
</dbReference>
<dbReference type="SUPFAM" id="SSF56112">
    <property type="entry name" value="Protein kinase-like (PK-like)"/>
    <property type="match status" value="1"/>
</dbReference>
<keyword evidence="2" id="KW-0808">Transferase</keyword>
<protein>
    <submittedName>
        <fullName evidence="10">G-type lectin S-receptor-like serine/threonine-protein kinase At4g27290</fullName>
    </submittedName>
</protein>
<keyword evidence="7" id="KW-0812">Transmembrane</keyword>
<feature type="domain" description="Protein kinase" evidence="8">
    <location>
        <begin position="113"/>
        <end position="380"/>
    </location>
</feature>
<evidence type="ECO:0000256" key="3">
    <source>
        <dbReference type="ARBA" id="ARBA00022741"/>
    </source>
</evidence>
<dbReference type="PROSITE" id="PS50011">
    <property type="entry name" value="PROTEIN_KINASE_DOM"/>
    <property type="match status" value="1"/>
</dbReference>
<keyword evidence="5 6" id="KW-0067">ATP-binding</keyword>
<dbReference type="PANTHER" id="PTHR27002:SF616">
    <property type="entry name" value="RECEPTOR-LIKE SERINE_THREONINE-PROTEIN KINASE"/>
    <property type="match status" value="1"/>
</dbReference>
<dbReference type="InterPro" id="IPR001245">
    <property type="entry name" value="Ser-Thr/Tyr_kinase_cat_dom"/>
</dbReference>
<keyword evidence="3 6" id="KW-0547">Nucleotide-binding</keyword>
<proteinExistence type="predicted"/>
<organism evidence="9 10">
    <name type="scientific">Ziziphus jujuba</name>
    <name type="common">Chinese jujube</name>
    <name type="synonym">Ziziphus sativa</name>
    <dbReference type="NCBI Taxonomy" id="326968"/>
    <lineage>
        <taxon>Eukaryota</taxon>
        <taxon>Viridiplantae</taxon>
        <taxon>Streptophyta</taxon>
        <taxon>Embryophyta</taxon>
        <taxon>Tracheophyta</taxon>
        <taxon>Spermatophyta</taxon>
        <taxon>Magnoliopsida</taxon>
        <taxon>eudicotyledons</taxon>
        <taxon>Gunneridae</taxon>
        <taxon>Pentapetalae</taxon>
        <taxon>rosids</taxon>
        <taxon>fabids</taxon>
        <taxon>Rosales</taxon>
        <taxon>Rhamnaceae</taxon>
        <taxon>Paliureae</taxon>
        <taxon>Ziziphus</taxon>
    </lineage>
</organism>
<dbReference type="InterPro" id="IPR017441">
    <property type="entry name" value="Protein_kinase_ATP_BS"/>
</dbReference>
<keyword evidence="9" id="KW-1185">Reference proteome</keyword>